<dbReference type="InterPro" id="IPR040476">
    <property type="entry name" value="CSD2"/>
</dbReference>
<evidence type="ECO:0000259" key="9">
    <source>
        <dbReference type="PROSITE" id="PS50126"/>
    </source>
</evidence>
<dbReference type="SMART" id="SM00316">
    <property type="entry name" value="S1"/>
    <property type="match status" value="1"/>
</dbReference>
<evidence type="ECO:0000313" key="11">
    <source>
        <dbReference type="Proteomes" id="UP001631949"/>
    </source>
</evidence>
<accession>A0ABW9GXB4</accession>
<name>A0ABW9GXB4_9FIRM</name>
<dbReference type="InterPro" id="IPR013223">
    <property type="entry name" value="RNase_B_OB_dom"/>
</dbReference>
<dbReference type="Pfam" id="PF00773">
    <property type="entry name" value="RNB"/>
    <property type="match status" value="1"/>
</dbReference>
<evidence type="ECO:0000313" key="10">
    <source>
        <dbReference type="EMBL" id="MFM9413244.1"/>
    </source>
</evidence>
<dbReference type="Pfam" id="PF08206">
    <property type="entry name" value="OB_RNB"/>
    <property type="match status" value="1"/>
</dbReference>
<evidence type="ECO:0000256" key="6">
    <source>
        <dbReference type="ARBA" id="ARBA00022839"/>
    </source>
</evidence>
<keyword evidence="3 8" id="KW-0963">Cytoplasm</keyword>
<comment type="subcellular location">
    <subcellularLocation>
        <location evidence="2 8">Cytoplasm</location>
    </subcellularLocation>
</comment>
<dbReference type="InterPro" id="IPR003029">
    <property type="entry name" value="S1_domain"/>
</dbReference>
<keyword evidence="5 8" id="KW-0378">Hydrolase</keyword>
<keyword evidence="11" id="KW-1185">Reference proteome</keyword>
<keyword evidence="4 8" id="KW-0540">Nuclease</keyword>
<dbReference type="InterPro" id="IPR012340">
    <property type="entry name" value="NA-bd_OB-fold"/>
</dbReference>
<reference evidence="10 11" key="1">
    <citation type="journal article" date="2016" name="Int. J. Syst. Evol. Microbiol.">
        <title>Peptococcus simiae sp. nov., isolated from rhesus macaque faeces and emended description of the genus Peptococcus.</title>
        <authorList>
            <person name="Shkoporov A.N."/>
            <person name="Efimov B.A."/>
            <person name="Kondova I."/>
            <person name="Ouwerling B."/>
            <person name="Chaplin A.V."/>
            <person name="Shcherbakova V.A."/>
            <person name="Langermans J.A.M."/>
        </authorList>
    </citation>
    <scope>NUCLEOTIDE SEQUENCE [LARGE SCALE GENOMIC DNA]</scope>
    <source>
        <strain evidence="10 11">M108</strain>
    </source>
</reference>
<dbReference type="Proteomes" id="UP001631949">
    <property type="component" value="Unassembled WGS sequence"/>
</dbReference>
<dbReference type="NCBIfam" id="TIGR02063">
    <property type="entry name" value="RNase_R"/>
    <property type="match status" value="1"/>
</dbReference>
<dbReference type="HAMAP" id="MF_01895">
    <property type="entry name" value="RNase_R"/>
    <property type="match status" value="1"/>
</dbReference>
<dbReference type="SMART" id="SM00357">
    <property type="entry name" value="CSP"/>
    <property type="match status" value="2"/>
</dbReference>
<dbReference type="NCBIfam" id="TIGR00358">
    <property type="entry name" value="3_prime_RNase"/>
    <property type="match status" value="1"/>
</dbReference>
<keyword evidence="6 8" id="KW-0269">Exonuclease</keyword>
<comment type="caution">
    <text evidence="10">The sequence shown here is derived from an EMBL/GenBank/DDBJ whole genome shotgun (WGS) entry which is preliminary data.</text>
</comment>
<evidence type="ECO:0000256" key="2">
    <source>
        <dbReference type="ARBA" id="ARBA00004496"/>
    </source>
</evidence>
<comment type="function">
    <text evidence="8">3'-5' exoribonuclease that releases 5'-nucleoside monophosphates and is involved in maturation of structured RNAs.</text>
</comment>
<protein>
    <recommendedName>
        <fullName evidence="8">Ribonuclease R</fullName>
        <shortName evidence="8">RNase R</shortName>
        <ecNumber evidence="8">3.1.13.1</ecNumber>
    </recommendedName>
</protein>
<proteinExistence type="inferred from homology"/>
<evidence type="ECO:0000256" key="7">
    <source>
        <dbReference type="ARBA" id="ARBA00022884"/>
    </source>
</evidence>
<gene>
    <name evidence="8 10" type="primary">rnr</name>
    <name evidence="10" type="ORF">ACKQTC_02530</name>
</gene>
<dbReference type="SMART" id="SM00955">
    <property type="entry name" value="RNB"/>
    <property type="match status" value="1"/>
</dbReference>
<dbReference type="EMBL" id="JBJUVG010000002">
    <property type="protein sequence ID" value="MFM9413244.1"/>
    <property type="molecule type" value="Genomic_DNA"/>
</dbReference>
<dbReference type="InterPro" id="IPR001900">
    <property type="entry name" value="RNase_II/R"/>
</dbReference>
<dbReference type="PROSITE" id="PS50126">
    <property type="entry name" value="S1"/>
    <property type="match status" value="1"/>
</dbReference>
<organism evidence="10 11">
    <name type="scientific">Peptococcus simiae</name>
    <dbReference type="NCBI Taxonomy" id="1643805"/>
    <lineage>
        <taxon>Bacteria</taxon>
        <taxon>Bacillati</taxon>
        <taxon>Bacillota</taxon>
        <taxon>Clostridia</taxon>
        <taxon>Eubacteriales</taxon>
        <taxon>Peptococcaceae</taxon>
        <taxon>Peptococcus</taxon>
    </lineage>
</organism>
<dbReference type="EC" id="3.1.13.1" evidence="8"/>
<feature type="domain" description="S1 motif" evidence="9">
    <location>
        <begin position="627"/>
        <end position="707"/>
    </location>
</feature>
<comment type="catalytic activity">
    <reaction evidence="1 8">
        <text>Exonucleolytic cleavage in the 3'- to 5'-direction to yield nucleoside 5'-phosphates.</text>
        <dbReference type="EC" id="3.1.13.1"/>
    </reaction>
</comment>
<dbReference type="InterPro" id="IPR004476">
    <property type="entry name" value="RNase_II/RNase_R"/>
</dbReference>
<evidence type="ECO:0000256" key="1">
    <source>
        <dbReference type="ARBA" id="ARBA00001849"/>
    </source>
</evidence>
<dbReference type="InterPro" id="IPR011129">
    <property type="entry name" value="CSD"/>
</dbReference>
<dbReference type="Gene3D" id="2.40.50.140">
    <property type="entry name" value="Nucleic acid-binding proteins"/>
    <property type="match status" value="3"/>
</dbReference>
<dbReference type="CDD" id="cd04471">
    <property type="entry name" value="S1_RNase_R"/>
    <property type="match status" value="1"/>
</dbReference>
<comment type="similarity">
    <text evidence="8">Belongs to the RNR ribonuclease family. RNase R subfamily.</text>
</comment>
<evidence type="ECO:0000256" key="8">
    <source>
        <dbReference type="HAMAP-Rule" id="MF_01895"/>
    </source>
</evidence>
<dbReference type="Pfam" id="PF00575">
    <property type="entry name" value="S1"/>
    <property type="match status" value="1"/>
</dbReference>
<evidence type="ECO:0000256" key="4">
    <source>
        <dbReference type="ARBA" id="ARBA00022722"/>
    </source>
</evidence>
<dbReference type="InterPro" id="IPR050180">
    <property type="entry name" value="RNR_Ribonuclease"/>
</dbReference>
<dbReference type="SUPFAM" id="SSF50249">
    <property type="entry name" value="Nucleic acid-binding proteins"/>
    <property type="match status" value="4"/>
</dbReference>
<evidence type="ECO:0000256" key="3">
    <source>
        <dbReference type="ARBA" id="ARBA00022490"/>
    </source>
</evidence>
<dbReference type="RefSeq" id="WP_408976858.1">
    <property type="nucleotide sequence ID" value="NZ_JBJUVG010000002.1"/>
</dbReference>
<dbReference type="GO" id="GO:0008859">
    <property type="term" value="F:exoribonuclease II activity"/>
    <property type="evidence" value="ECO:0007669"/>
    <property type="project" value="UniProtKB-EC"/>
</dbReference>
<evidence type="ECO:0000256" key="5">
    <source>
        <dbReference type="ARBA" id="ARBA00022801"/>
    </source>
</evidence>
<dbReference type="PROSITE" id="PS01175">
    <property type="entry name" value="RIBONUCLEASE_II"/>
    <property type="match status" value="1"/>
</dbReference>
<dbReference type="PANTHER" id="PTHR23355">
    <property type="entry name" value="RIBONUCLEASE"/>
    <property type="match status" value="1"/>
</dbReference>
<keyword evidence="7 8" id="KW-0694">RNA-binding</keyword>
<dbReference type="InterPro" id="IPR022966">
    <property type="entry name" value="RNase_II/R_CS"/>
</dbReference>
<dbReference type="PANTHER" id="PTHR23355:SF9">
    <property type="entry name" value="DIS3-LIKE EXONUCLEASE 2"/>
    <property type="match status" value="1"/>
</dbReference>
<dbReference type="InterPro" id="IPR011805">
    <property type="entry name" value="RNase_R"/>
</dbReference>
<dbReference type="Pfam" id="PF17876">
    <property type="entry name" value="CSD2"/>
    <property type="match status" value="1"/>
</dbReference>
<sequence>MNKEFVLKVFQDNATKPLPFESIAKLFPQLSKSDRKNLQKSIDELTAEGALVKTRTDRYGLPEQLNLAVGKVKKNKKGFGFLILDNPDKDDLFIPAQALNGALDQDKVIVRLGAPAKKDPKTGDQLRATGEVIRILERARTSFVGKLDAHKHFGFVITDDAGDIFVPKSGFSGAKKNEIVLVEIKKWSDGSRNHEGVIKRVLGKESDPGIDILSIIYEHHLRAEFPNKVLKAAKDVPQKISSADFDNRHDLRHIPFITIDGADSKDLDDAVQLEVLDNNHYFLRVAIADVGYYVPEDSVFDKEAYKRGTSVYLLDRVLPMLPQELSNGICSLNPGEDRLAMVCAMEIDEKGRVVASEIMEGVIHTKARMTYDGVNAILAGDKHLSKEYEEIVPMLKDLESLQGILMQKRMDRGAIQFDLPESAIRLDADGRPVDIYWKSRGLAERIIEECMIITNETVAERFFRLRTPFIYRVHEMPEKERLEDVSRFLQTYGYTLHIQEDKVQPRDYQAVLDQVAAEEAYPINMVMLRSMTHAYYSPKPQGHFGLASKYYTHFTSPIRRYSDLAIHRVIKEHIHHNYKLSKKRLVTQEASLSRYAEQASLTERVAEEAERDVLALKKVEYMVDYVGEEFDARVVSVTGFGLFVQLENSVEGLVHISTLVDDFYRFNQDQLLLVGEHTGKTYRLGQPVKVRLLKANVDLAQLDFELISEEDESESHR</sequence>